<keyword evidence="4" id="KW-1185">Reference proteome</keyword>
<dbReference type="EMBL" id="JALPQF010000012">
    <property type="protein sequence ID" value="MCK8481451.1"/>
    <property type="molecule type" value="Genomic_DNA"/>
</dbReference>
<evidence type="ECO:0000313" key="4">
    <source>
        <dbReference type="Proteomes" id="UP001203687"/>
    </source>
</evidence>
<organism evidence="3 4">
    <name type="scientific">Psychroserpens algicola</name>
    <dbReference type="NCBI Taxonomy" id="1719034"/>
    <lineage>
        <taxon>Bacteria</taxon>
        <taxon>Pseudomonadati</taxon>
        <taxon>Bacteroidota</taxon>
        <taxon>Flavobacteriia</taxon>
        <taxon>Flavobacteriales</taxon>
        <taxon>Flavobacteriaceae</taxon>
        <taxon>Psychroserpens</taxon>
    </lineage>
</organism>
<evidence type="ECO:0000256" key="2">
    <source>
        <dbReference type="SAM" id="Phobius"/>
    </source>
</evidence>
<comment type="caution">
    <text evidence="3">The sequence shown here is derived from an EMBL/GenBank/DDBJ whole genome shotgun (WGS) entry which is preliminary data.</text>
</comment>
<name>A0ABT0HAT0_9FLAO</name>
<evidence type="ECO:0000313" key="3">
    <source>
        <dbReference type="EMBL" id="MCK8481451.1"/>
    </source>
</evidence>
<reference evidence="3" key="1">
    <citation type="submission" date="2022-04" db="EMBL/GenBank/DDBJ databases">
        <authorList>
            <person name="Ren T."/>
        </authorList>
    </citation>
    <scope>NUCLEOTIDE SEQUENCE</scope>
    <source>
        <strain evidence="3">F63249</strain>
    </source>
</reference>
<keyword evidence="2" id="KW-0472">Membrane</keyword>
<evidence type="ECO:0000256" key="1">
    <source>
        <dbReference type="SAM" id="MobiDB-lite"/>
    </source>
</evidence>
<accession>A0ABT0HAT0</accession>
<feature type="region of interest" description="Disordered" evidence="1">
    <location>
        <begin position="17"/>
        <end position="38"/>
    </location>
</feature>
<feature type="compositionally biased region" description="Basic and acidic residues" evidence="1">
    <location>
        <begin position="17"/>
        <end position="32"/>
    </location>
</feature>
<feature type="transmembrane region" description="Helical" evidence="2">
    <location>
        <begin position="47"/>
        <end position="64"/>
    </location>
</feature>
<protein>
    <submittedName>
        <fullName evidence="3">Uncharacterized protein</fullName>
    </submittedName>
</protein>
<gene>
    <name evidence="3" type="ORF">MUY34_12535</name>
</gene>
<keyword evidence="2" id="KW-1133">Transmembrane helix</keyword>
<proteinExistence type="predicted"/>
<keyword evidence="2" id="KW-0812">Transmembrane</keyword>
<dbReference type="Proteomes" id="UP001203687">
    <property type="component" value="Unassembled WGS sequence"/>
</dbReference>
<dbReference type="RefSeq" id="WP_204345021.1">
    <property type="nucleotide sequence ID" value="NZ_JACNMJ010000002.1"/>
</dbReference>
<sequence length="70" mass="8403">MFQQRKHKRFNYIPRHLRDSKSGDNLKSHWESVRGQGKHKSKQRMPLVILLVILGMIIALWYVLTHYETS</sequence>